<keyword evidence="1" id="KW-0853">WD repeat</keyword>
<dbReference type="InterPro" id="IPR057411">
    <property type="entry name" value="TPR_IFT122"/>
</dbReference>
<name>A0A9N9MFU4_9CUCU</name>
<dbReference type="Gene3D" id="1.25.40.470">
    <property type="match status" value="1"/>
</dbReference>
<evidence type="ECO:0000313" key="7">
    <source>
        <dbReference type="Proteomes" id="UP001152799"/>
    </source>
</evidence>
<dbReference type="InterPro" id="IPR036322">
    <property type="entry name" value="WD40_repeat_dom_sf"/>
</dbReference>
<dbReference type="Proteomes" id="UP001152799">
    <property type="component" value="Chromosome 16"/>
</dbReference>
<dbReference type="Pfam" id="PF25143">
    <property type="entry name" value="Zn_ribbon_IFT122_C"/>
    <property type="match status" value="1"/>
</dbReference>
<sequence>MVIYELYSKDSTDMHYRAKEKIPQKIECSLLVVCSNHLIICQENTLQSLLFSGEKEKSWTFSSPIRYIKNIGGPAGKEGLLLGLKNGQAWQVHLDNVHPLLKQTINSSIRCLDLSRDKSKLALVDETGLMQIFKHSTLCYQEHNVNSVAFNTHYEEMLAYSGTNDTLSLKILDFPSHIQKLSGFVVGLTGSKVFCLNGSNMNTIELPLSTPMYQFLEKNQFKEAYKVACLGVTDGDWEELAHTALEHLDLKIARLAFVKLQNFNYLELIQEISHKQLFEKEVILGDILAMKGKFKEAARLYQKSGNDAKALTMYTDLRMFDEAQEFLGNKDNKALIRQKADWAKNINEPKAAADMYISIGDIEIAIEIYFEQQWSEQLIQLGRQLDKSSTHLSLVAQRLQQLNQKASAAEIYRRLGDSLSVLKLHIEANEWPQAFSLIQNQPNLSALVYVPYAQYLAENDQFVKAQKAFHKAGKSQEAFKVFRQLTSNAVDEMRFDDASFYYWIISRQYLDLNCLEDFRHNQSLAEIYYAYQTIHKYLEEPFTSYMPEALFNISRFLVVEIGFNKPQNISQFAIIFTLAKQASKLGANKLANQLYDKLQYLKIPKKFEEQLEIAAIASKSKPYRDPEELLPMCYRCSTYNPALTNFCTSCKQQFVYSFVSFELLPLVEFKIEANLTDDEAVRLIQTPHKRECILNENVQTLELASDTTNFAVILSKQELLELEPETVLVCKWGPPLKYQFYRNVLPELNVTVCNSCFKAFHVDDFELQLLQKGFCPFCRVAPDSVDLNDDFVVE</sequence>
<evidence type="ECO:0000256" key="2">
    <source>
        <dbReference type="ARBA" id="ARBA00022737"/>
    </source>
</evidence>
<keyword evidence="7" id="KW-1185">Reference proteome</keyword>
<keyword evidence="2" id="KW-0677">Repeat</keyword>
<evidence type="ECO:0008006" key="8">
    <source>
        <dbReference type="Google" id="ProtNLM"/>
    </source>
</evidence>
<protein>
    <recommendedName>
        <fullName evidence="8">Intraflagellar transport protein 122 homolog</fullName>
    </recommendedName>
</protein>
<dbReference type="GO" id="GO:0061512">
    <property type="term" value="P:protein localization to cilium"/>
    <property type="evidence" value="ECO:0007669"/>
    <property type="project" value="TreeGrafter"/>
</dbReference>
<dbReference type="SUPFAM" id="SSF50978">
    <property type="entry name" value="WD40 repeat-like"/>
    <property type="match status" value="1"/>
</dbReference>
<dbReference type="GO" id="GO:0030991">
    <property type="term" value="C:intraciliary transport particle A"/>
    <property type="evidence" value="ECO:0007669"/>
    <property type="project" value="TreeGrafter"/>
</dbReference>
<dbReference type="PANTHER" id="PTHR12764:SF4">
    <property type="entry name" value="INTRAFLAGELLAR TRANSPORT PROTEIN 122 HOMOLOG"/>
    <property type="match status" value="1"/>
</dbReference>
<dbReference type="PANTHER" id="PTHR12764">
    <property type="entry name" value="WD REPEAT DOMAIN-RELATED"/>
    <property type="match status" value="1"/>
</dbReference>
<dbReference type="Pfam" id="PF23377">
    <property type="entry name" value="Beta-prop_IFT122_2nd"/>
    <property type="match status" value="1"/>
</dbReference>
<evidence type="ECO:0000313" key="6">
    <source>
        <dbReference type="EMBL" id="CAG9763966.1"/>
    </source>
</evidence>
<dbReference type="GO" id="GO:0035721">
    <property type="term" value="P:intraciliary retrograde transport"/>
    <property type="evidence" value="ECO:0007669"/>
    <property type="project" value="TreeGrafter"/>
</dbReference>
<evidence type="ECO:0000256" key="1">
    <source>
        <dbReference type="ARBA" id="ARBA00022574"/>
    </source>
</evidence>
<dbReference type="InterPro" id="IPR056838">
    <property type="entry name" value="Zn_ribbon_IFT122"/>
</dbReference>
<dbReference type="GO" id="GO:0097730">
    <property type="term" value="C:non-motile cilium"/>
    <property type="evidence" value="ECO:0007669"/>
    <property type="project" value="TreeGrafter"/>
</dbReference>
<evidence type="ECO:0000259" key="5">
    <source>
        <dbReference type="Pfam" id="PF25295"/>
    </source>
</evidence>
<dbReference type="GO" id="GO:1905515">
    <property type="term" value="P:non-motile cilium assembly"/>
    <property type="evidence" value="ECO:0007669"/>
    <property type="project" value="TreeGrafter"/>
</dbReference>
<feature type="domain" description="IFT122 zinc ribbon" evidence="4">
    <location>
        <begin position="627"/>
        <end position="667"/>
    </location>
</feature>
<accession>A0A9N9MFU4</accession>
<organism evidence="6 7">
    <name type="scientific">Ceutorhynchus assimilis</name>
    <name type="common">cabbage seed weevil</name>
    <dbReference type="NCBI Taxonomy" id="467358"/>
    <lineage>
        <taxon>Eukaryota</taxon>
        <taxon>Metazoa</taxon>
        <taxon>Ecdysozoa</taxon>
        <taxon>Arthropoda</taxon>
        <taxon>Hexapoda</taxon>
        <taxon>Insecta</taxon>
        <taxon>Pterygota</taxon>
        <taxon>Neoptera</taxon>
        <taxon>Endopterygota</taxon>
        <taxon>Coleoptera</taxon>
        <taxon>Polyphaga</taxon>
        <taxon>Cucujiformia</taxon>
        <taxon>Curculionidae</taxon>
        <taxon>Ceutorhynchinae</taxon>
        <taxon>Ceutorhynchus</taxon>
    </lineage>
</organism>
<dbReference type="InterPro" id="IPR056152">
    <property type="entry name" value="Beta-prop_IFT122_2nd"/>
</dbReference>
<evidence type="ECO:0000259" key="3">
    <source>
        <dbReference type="Pfam" id="PF23377"/>
    </source>
</evidence>
<dbReference type="AlphaFoldDB" id="A0A9N9MFU4"/>
<dbReference type="EMBL" id="OU892292">
    <property type="protein sequence ID" value="CAG9763966.1"/>
    <property type="molecule type" value="Genomic_DNA"/>
</dbReference>
<feature type="domain" description="IFT122 second beta-propeller" evidence="3">
    <location>
        <begin position="2"/>
        <end position="201"/>
    </location>
</feature>
<dbReference type="InterPro" id="IPR039857">
    <property type="entry name" value="Ift122/121"/>
</dbReference>
<dbReference type="Pfam" id="PF25144">
    <property type="entry name" value="Zn_ribbon_IFT122"/>
    <property type="match status" value="1"/>
</dbReference>
<dbReference type="OrthoDB" id="10255582at2759"/>
<evidence type="ECO:0000259" key="4">
    <source>
        <dbReference type="Pfam" id="PF25144"/>
    </source>
</evidence>
<reference evidence="6" key="1">
    <citation type="submission" date="2022-01" db="EMBL/GenBank/DDBJ databases">
        <authorList>
            <person name="King R."/>
        </authorList>
    </citation>
    <scope>NUCLEOTIDE SEQUENCE</scope>
</reference>
<dbReference type="Pfam" id="PF25295">
    <property type="entry name" value="TPR_IFT122"/>
    <property type="match status" value="1"/>
</dbReference>
<gene>
    <name evidence="6" type="ORF">CEUTPL_LOCUS4614</name>
</gene>
<proteinExistence type="predicted"/>
<feature type="domain" description="Intraflagellar transport protein 122 homolog TPR" evidence="5">
    <location>
        <begin position="209"/>
        <end position="571"/>
    </location>
</feature>